<dbReference type="PANTHER" id="PTHR47649">
    <property type="entry name" value="RIBONUCLEASE D"/>
    <property type="match status" value="1"/>
</dbReference>
<organism evidence="2 3">
    <name type="scientific">Fischerella thermalis CCMEE 5318</name>
    <dbReference type="NCBI Taxonomy" id="2019666"/>
    <lineage>
        <taxon>Bacteria</taxon>
        <taxon>Bacillati</taxon>
        <taxon>Cyanobacteriota</taxon>
        <taxon>Cyanophyceae</taxon>
        <taxon>Nostocales</taxon>
        <taxon>Hapalosiphonaceae</taxon>
        <taxon>Fischerella</taxon>
    </lineage>
</organism>
<gene>
    <name evidence="2" type="ORF">CEN46_10660</name>
</gene>
<evidence type="ECO:0000313" key="2">
    <source>
        <dbReference type="EMBL" id="PMB23234.1"/>
    </source>
</evidence>
<dbReference type="PANTHER" id="PTHR47649:SF1">
    <property type="entry name" value="RIBONUCLEASE D"/>
    <property type="match status" value="1"/>
</dbReference>
<name>A0A2N6LGZ1_9CYAN</name>
<dbReference type="EMBL" id="NMQE01000300">
    <property type="protein sequence ID" value="PMB23234.1"/>
    <property type="molecule type" value="Genomic_DNA"/>
</dbReference>
<dbReference type="InterPro" id="IPR036397">
    <property type="entry name" value="RNaseH_sf"/>
</dbReference>
<accession>A0A2N6LGZ1</accession>
<dbReference type="SMART" id="SM00474">
    <property type="entry name" value="35EXOc"/>
    <property type="match status" value="1"/>
</dbReference>
<dbReference type="Gene3D" id="3.30.420.10">
    <property type="entry name" value="Ribonuclease H-like superfamily/Ribonuclease H"/>
    <property type="match status" value="1"/>
</dbReference>
<evidence type="ECO:0000259" key="1">
    <source>
        <dbReference type="SMART" id="SM00474"/>
    </source>
</evidence>
<dbReference type="AlphaFoldDB" id="A0A2N6LGZ1"/>
<feature type="domain" description="3'-5' exonuclease" evidence="1">
    <location>
        <begin position="8"/>
        <end position="186"/>
    </location>
</feature>
<dbReference type="GO" id="GO:0008408">
    <property type="term" value="F:3'-5' exonuclease activity"/>
    <property type="evidence" value="ECO:0007669"/>
    <property type="project" value="InterPro"/>
</dbReference>
<dbReference type="SUPFAM" id="SSF53098">
    <property type="entry name" value="Ribonuclease H-like"/>
    <property type="match status" value="1"/>
</dbReference>
<comment type="caution">
    <text evidence="2">The sequence shown here is derived from an EMBL/GenBank/DDBJ whole genome shotgun (WGS) entry which is preliminary data.</text>
</comment>
<evidence type="ECO:0000313" key="3">
    <source>
        <dbReference type="Proteomes" id="UP000235081"/>
    </source>
</evidence>
<protein>
    <submittedName>
        <fullName evidence="2">Ribonuclease D</fullName>
    </submittedName>
</protein>
<dbReference type="InterPro" id="IPR051086">
    <property type="entry name" value="RNase_D-like"/>
</dbReference>
<dbReference type="Pfam" id="PF01612">
    <property type="entry name" value="DNA_pol_A_exo1"/>
    <property type="match status" value="1"/>
</dbReference>
<proteinExistence type="predicted"/>
<reference evidence="2 3" key="1">
    <citation type="submission" date="2017-07" db="EMBL/GenBank/DDBJ databases">
        <title>Genomes of Fischerella (Mastigocladus) sp. strains.</title>
        <authorList>
            <person name="Miller S.R."/>
        </authorList>
    </citation>
    <scope>NUCLEOTIDE SEQUENCE [LARGE SCALE GENOMIC DNA]</scope>
    <source>
        <strain evidence="2 3">CCMEE 5318</strain>
    </source>
</reference>
<sequence length="313" mass="36263">MLHALFNMPYLTSASAIRSQIAEFTQRSILWIDTEVADYKSKNSRLSLIQVLDDPTDMSGDRIYILDVLDLPDIVADFIAQIMTNPAIEKVFHNASYDLKFLGNKKAKNVTCTLDMAKKIPYYILPIPNYKLKTLANKLCKFLHVDKQEQTSDWGQRPLTEEQIEYAYLDCIYLAQVHSRLIELNQKNNPDPEIEDLIELAKKYQEIEEIWKIVKSEYEHLQERIKKAMQAQNLSETSDFKLSSYERTTVKVALTELARLIQNKGIELDLPITLTQKMQKDLGKNLEQLSVEVEKTTAWRLIAKNQEDSDKDE</sequence>
<dbReference type="GO" id="GO:0006139">
    <property type="term" value="P:nucleobase-containing compound metabolic process"/>
    <property type="evidence" value="ECO:0007669"/>
    <property type="project" value="InterPro"/>
</dbReference>
<dbReference type="GO" id="GO:0003676">
    <property type="term" value="F:nucleic acid binding"/>
    <property type="evidence" value="ECO:0007669"/>
    <property type="project" value="InterPro"/>
</dbReference>
<dbReference type="InterPro" id="IPR002562">
    <property type="entry name" value="3'-5'_exonuclease_dom"/>
</dbReference>
<dbReference type="Proteomes" id="UP000235081">
    <property type="component" value="Unassembled WGS sequence"/>
</dbReference>
<dbReference type="InterPro" id="IPR012337">
    <property type="entry name" value="RNaseH-like_sf"/>
</dbReference>